<evidence type="ECO:0000259" key="2">
    <source>
        <dbReference type="Pfam" id="PF24883"/>
    </source>
</evidence>
<accession>A0A9W8PR09</accession>
<proteinExistence type="predicted"/>
<name>A0A9W8PR09_9HYPO</name>
<keyword evidence="1" id="KW-0677">Repeat</keyword>
<dbReference type="Proteomes" id="UP001152130">
    <property type="component" value="Unassembled WGS sequence"/>
</dbReference>
<organism evidence="3 4">
    <name type="scientific">Fusarium irregulare</name>
    <dbReference type="NCBI Taxonomy" id="2494466"/>
    <lineage>
        <taxon>Eukaryota</taxon>
        <taxon>Fungi</taxon>
        <taxon>Dikarya</taxon>
        <taxon>Ascomycota</taxon>
        <taxon>Pezizomycotina</taxon>
        <taxon>Sordariomycetes</taxon>
        <taxon>Hypocreomycetidae</taxon>
        <taxon>Hypocreales</taxon>
        <taxon>Nectriaceae</taxon>
        <taxon>Fusarium</taxon>
        <taxon>Fusarium incarnatum-equiseti species complex</taxon>
    </lineage>
</organism>
<feature type="domain" description="Nephrocystin 3-like N-terminal" evidence="2">
    <location>
        <begin position="70"/>
        <end position="101"/>
    </location>
</feature>
<dbReference type="OrthoDB" id="21416at2759"/>
<dbReference type="Pfam" id="PF24883">
    <property type="entry name" value="NPHP3_N"/>
    <property type="match status" value="1"/>
</dbReference>
<evidence type="ECO:0000256" key="1">
    <source>
        <dbReference type="ARBA" id="ARBA00022737"/>
    </source>
</evidence>
<dbReference type="InterPro" id="IPR056884">
    <property type="entry name" value="NPHP3-like_N"/>
</dbReference>
<keyword evidence="4" id="KW-1185">Reference proteome</keyword>
<sequence length="109" mass="12498">MFHADCSLPAWSEDSDIVIIGKDDTSNYSPDHVLPQSEATFASVREWLRPTGYGHESAEYHKHLAFHLEGTGEWLYRSQTYQRWHENSEDGLLWIKGVPGSENLLLQPL</sequence>
<comment type="caution">
    <text evidence="3">The sequence shown here is derived from an EMBL/GenBank/DDBJ whole genome shotgun (WGS) entry which is preliminary data.</text>
</comment>
<evidence type="ECO:0000313" key="4">
    <source>
        <dbReference type="Proteomes" id="UP001152130"/>
    </source>
</evidence>
<dbReference type="AlphaFoldDB" id="A0A9W8PR09"/>
<reference evidence="3" key="1">
    <citation type="submission" date="2022-10" db="EMBL/GenBank/DDBJ databases">
        <title>Fusarium specimens isolated from Avocado Roots.</title>
        <authorList>
            <person name="Stajich J."/>
            <person name="Roper C."/>
            <person name="Heimlech-Rivalta G."/>
        </authorList>
    </citation>
    <scope>NUCLEOTIDE SEQUENCE</scope>
    <source>
        <strain evidence="3">CF00143</strain>
    </source>
</reference>
<dbReference type="EMBL" id="JAPDHF010000007">
    <property type="protein sequence ID" value="KAJ4015004.1"/>
    <property type="molecule type" value="Genomic_DNA"/>
</dbReference>
<protein>
    <recommendedName>
        <fullName evidence="2">Nephrocystin 3-like N-terminal domain-containing protein</fullName>
    </recommendedName>
</protein>
<gene>
    <name evidence="3" type="ORF">NW766_005329</name>
</gene>
<evidence type="ECO:0000313" key="3">
    <source>
        <dbReference type="EMBL" id="KAJ4015004.1"/>
    </source>
</evidence>